<gene>
    <name evidence="1" type="ORF">RRF57_004934</name>
</gene>
<keyword evidence="2" id="KW-1185">Reference proteome</keyword>
<protein>
    <submittedName>
        <fullName evidence="1">Uncharacterized protein</fullName>
    </submittedName>
</protein>
<reference evidence="1 2" key="1">
    <citation type="submission" date="2023-10" db="EMBL/GenBank/DDBJ databases">
        <title>Draft genome sequence of Xylaria bambusicola isolate GMP-LS, the root and basal stem rot pathogen of sugarcane in Indonesia.</title>
        <authorList>
            <person name="Selvaraj P."/>
            <person name="Muralishankar V."/>
            <person name="Muruganantham S."/>
            <person name="Sp S."/>
            <person name="Haryani S."/>
            <person name="Lau K.J.X."/>
            <person name="Naqvi N.I."/>
        </authorList>
    </citation>
    <scope>NUCLEOTIDE SEQUENCE [LARGE SCALE GENOMIC DNA]</scope>
    <source>
        <strain evidence="1">GMP-LS</strain>
    </source>
</reference>
<evidence type="ECO:0000313" key="2">
    <source>
        <dbReference type="Proteomes" id="UP001305414"/>
    </source>
</evidence>
<proteinExistence type="predicted"/>
<organism evidence="1 2">
    <name type="scientific">Xylaria bambusicola</name>
    <dbReference type="NCBI Taxonomy" id="326684"/>
    <lineage>
        <taxon>Eukaryota</taxon>
        <taxon>Fungi</taxon>
        <taxon>Dikarya</taxon>
        <taxon>Ascomycota</taxon>
        <taxon>Pezizomycotina</taxon>
        <taxon>Sordariomycetes</taxon>
        <taxon>Xylariomycetidae</taxon>
        <taxon>Xylariales</taxon>
        <taxon>Xylariaceae</taxon>
        <taxon>Xylaria</taxon>
    </lineage>
</organism>
<sequence>MEALDSKTDELKYVVFYHITSDGDLYYGQIFKQRKDISFADYTSALEHVSDEGVYPLVPEGIMLKIAPNHWDRTTAPTKRPGLTCYKAMKGTEFIPKQILQGKLLWSSSPKPPTPTLSHTSAVK</sequence>
<name>A0AAN7UP13_9PEZI</name>
<dbReference type="EMBL" id="JAWHQM010000011">
    <property type="protein sequence ID" value="KAK5629219.1"/>
    <property type="molecule type" value="Genomic_DNA"/>
</dbReference>
<accession>A0AAN7UP13</accession>
<dbReference type="Proteomes" id="UP001305414">
    <property type="component" value="Unassembled WGS sequence"/>
</dbReference>
<evidence type="ECO:0000313" key="1">
    <source>
        <dbReference type="EMBL" id="KAK5629219.1"/>
    </source>
</evidence>
<dbReference type="AlphaFoldDB" id="A0AAN7UP13"/>
<comment type="caution">
    <text evidence="1">The sequence shown here is derived from an EMBL/GenBank/DDBJ whole genome shotgun (WGS) entry which is preliminary data.</text>
</comment>